<feature type="transmembrane region" description="Helical" evidence="6">
    <location>
        <begin position="469"/>
        <end position="489"/>
    </location>
</feature>
<feature type="transmembrane region" description="Helical" evidence="6">
    <location>
        <begin position="126"/>
        <end position="147"/>
    </location>
</feature>
<feature type="transmembrane region" description="Helical" evidence="6">
    <location>
        <begin position="187"/>
        <end position="207"/>
    </location>
</feature>
<evidence type="ECO:0000256" key="6">
    <source>
        <dbReference type="SAM" id="Phobius"/>
    </source>
</evidence>
<sequence length="508" mass="57445">MPESSNKRIVKNTILLYVRMLFLVLISLYTSRIVLQTLGVEDFGINNVVGGVISFLGFLTGSLAGASSRFITFALGKGDMDNLKRIFGNIVSIHVLFALIVLILGETIGLWFVTTQLNIPEGRETAAFWVYQFSIFTAMGSFISMPYNAAIIAHEKMSAFAYLTIGDAVLKLAAVFLLMIFPYDKLILYALFILCIQFFDFIVYILYCSRKFKETRLSRPKIDKSLFKEIFYYAGWTMNGNLAVFGYTQGLNILLNIFFNPAVNAARGIAVQVQNIVNNFSVNFQTAVNPQLTKSYAQEDYKRMHQLLVASSKFSVFLMIFICLPLALEIDLVLKWWLGEYPPHTSNFLRLILITSILFCLANPIITSVHATGKLKKFQIIEGCMLLMIVPIAYLLLKFFSIPPESVFIVHICIELCTQYARIHIVLPMIRMDIKTYIQEVIKPIGKVIIISPIVPVLLYNYIPQNTLTFFIVGVVCVISVTSGIYILGCTEKERNLVMNKLTAKLRK</sequence>
<dbReference type="PANTHER" id="PTHR30250">
    <property type="entry name" value="PST FAMILY PREDICTED COLANIC ACID TRANSPORTER"/>
    <property type="match status" value="1"/>
</dbReference>
<dbReference type="AlphaFoldDB" id="A0A3E4Z9M8"/>
<dbReference type="PANTHER" id="PTHR30250:SF26">
    <property type="entry name" value="PSMA PROTEIN"/>
    <property type="match status" value="1"/>
</dbReference>
<feature type="transmembrane region" description="Helical" evidence="6">
    <location>
        <begin position="43"/>
        <end position="65"/>
    </location>
</feature>
<evidence type="ECO:0000313" key="7">
    <source>
        <dbReference type="EMBL" id="RGM91777.1"/>
    </source>
</evidence>
<feature type="transmembrane region" description="Helical" evidence="6">
    <location>
        <begin position="86"/>
        <end position="114"/>
    </location>
</feature>
<name>A0A3E4Z9M8_9BACT</name>
<dbReference type="Proteomes" id="UP000260814">
    <property type="component" value="Unassembled WGS sequence"/>
</dbReference>
<dbReference type="RefSeq" id="WP_117701639.1">
    <property type="nucleotide sequence ID" value="NZ_QSTW01000006.1"/>
</dbReference>
<accession>A0A3E4Z9M8</accession>
<evidence type="ECO:0000313" key="8">
    <source>
        <dbReference type="Proteomes" id="UP000260814"/>
    </source>
</evidence>
<reference evidence="7 8" key="1">
    <citation type="submission" date="2018-08" db="EMBL/GenBank/DDBJ databases">
        <title>A genome reference for cultivated species of the human gut microbiota.</title>
        <authorList>
            <person name="Zou Y."/>
            <person name="Xue W."/>
            <person name="Luo G."/>
        </authorList>
    </citation>
    <scope>NUCLEOTIDE SEQUENCE [LARGE SCALE GENOMIC DNA]</scope>
    <source>
        <strain evidence="7 8">OM06-2</strain>
    </source>
</reference>
<dbReference type="InterPro" id="IPR050833">
    <property type="entry name" value="Poly_Biosynth_Transport"/>
</dbReference>
<keyword evidence="5 6" id="KW-0472">Membrane</keyword>
<evidence type="ECO:0000256" key="3">
    <source>
        <dbReference type="ARBA" id="ARBA00022692"/>
    </source>
</evidence>
<feature type="transmembrane region" description="Helical" evidence="6">
    <location>
        <begin position="12"/>
        <end position="31"/>
    </location>
</feature>
<feature type="transmembrane region" description="Helical" evidence="6">
    <location>
        <begin position="159"/>
        <end position="181"/>
    </location>
</feature>
<keyword evidence="3 6" id="KW-0812">Transmembrane</keyword>
<evidence type="ECO:0000256" key="2">
    <source>
        <dbReference type="ARBA" id="ARBA00022475"/>
    </source>
</evidence>
<keyword evidence="2" id="KW-1003">Cell membrane</keyword>
<gene>
    <name evidence="7" type="ORF">DXB87_06875</name>
</gene>
<evidence type="ECO:0000256" key="1">
    <source>
        <dbReference type="ARBA" id="ARBA00004651"/>
    </source>
</evidence>
<comment type="subcellular location">
    <subcellularLocation>
        <location evidence="1">Cell membrane</location>
        <topology evidence="1">Multi-pass membrane protein</topology>
    </subcellularLocation>
</comment>
<proteinExistence type="predicted"/>
<dbReference type="GO" id="GO:0005886">
    <property type="term" value="C:plasma membrane"/>
    <property type="evidence" value="ECO:0007669"/>
    <property type="project" value="UniProtKB-SubCell"/>
</dbReference>
<keyword evidence="4 6" id="KW-1133">Transmembrane helix</keyword>
<protein>
    <submittedName>
        <fullName evidence="7">Lipopolysaccharide biosynthesis protein</fullName>
    </submittedName>
</protein>
<feature type="transmembrane region" description="Helical" evidence="6">
    <location>
        <begin position="307"/>
        <end position="328"/>
    </location>
</feature>
<feature type="transmembrane region" description="Helical" evidence="6">
    <location>
        <begin position="378"/>
        <end position="400"/>
    </location>
</feature>
<evidence type="ECO:0000256" key="4">
    <source>
        <dbReference type="ARBA" id="ARBA00022989"/>
    </source>
</evidence>
<feature type="transmembrane region" description="Helical" evidence="6">
    <location>
        <begin position="348"/>
        <end position="366"/>
    </location>
</feature>
<evidence type="ECO:0000256" key="5">
    <source>
        <dbReference type="ARBA" id="ARBA00023136"/>
    </source>
</evidence>
<dbReference type="EMBL" id="QSTW01000006">
    <property type="protein sequence ID" value="RGM91777.1"/>
    <property type="molecule type" value="Genomic_DNA"/>
</dbReference>
<feature type="transmembrane region" description="Helical" evidence="6">
    <location>
        <begin position="444"/>
        <end position="463"/>
    </location>
</feature>
<organism evidence="7 8">
    <name type="scientific">Phocaeicola plebeius</name>
    <dbReference type="NCBI Taxonomy" id="310297"/>
    <lineage>
        <taxon>Bacteria</taxon>
        <taxon>Pseudomonadati</taxon>
        <taxon>Bacteroidota</taxon>
        <taxon>Bacteroidia</taxon>
        <taxon>Bacteroidales</taxon>
        <taxon>Bacteroidaceae</taxon>
        <taxon>Phocaeicola</taxon>
    </lineage>
</organism>
<feature type="transmembrane region" description="Helical" evidence="6">
    <location>
        <begin position="406"/>
        <end position="423"/>
    </location>
</feature>
<comment type="caution">
    <text evidence="7">The sequence shown here is derived from an EMBL/GenBank/DDBJ whole genome shotgun (WGS) entry which is preliminary data.</text>
</comment>